<evidence type="ECO:0000313" key="2">
    <source>
        <dbReference type="Proteomes" id="UP000507470"/>
    </source>
</evidence>
<accession>A0A6J8C7L3</accession>
<reference evidence="1 2" key="1">
    <citation type="submission" date="2020-06" db="EMBL/GenBank/DDBJ databases">
        <authorList>
            <person name="Li R."/>
            <person name="Bekaert M."/>
        </authorList>
    </citation>
    <scope>NUCLEOTIDE SEQUENCE [LARGE SCALE GENOMIC DNA]</scope>
    <source>
        <strain evidence="2">wild</strain>
    </source>
</reference>
<protein>
    <submittedName>
        <fullName evidence="1">Uncharacterized protein</fullName>
    </submittedName>
</protein>
<name>A0A6J8C7L3_MYTCO</name>
<sequence>MSLDEISCVSAVASEPPYSLRSSSSSLDAEPSLDPWVCRWERNHLEKNLQIYYQDDYMESPSEMFSNIKIDEMTNEQCDYFEKVKEYLLPIDGRIATMDRFKYYPEKFMTVLDQISNDLGKREPEEFVRLRVMKFLRVLTHLVGKISNHKQVYEGSFINLLASFAEMCCLHPEISISKEDEVVWKNLHGINRVVSKPDIRLYKHGITTKPEVRTSDIVVSVKVKKDSNKDPEELEMQLRLMESTHLSNSCSSLSSNESDDGSIPSIEIDLNKEVLGQHAGELLLDLYECHRCVDVPILTMPGMIVDGTKVYMTLLEISNNHFRKLEGNQELTPEDKATIYYSKPLNILQDDEQTNREGSFQLMLQENFHIKRLKRKPPTNFSTTLKFKREDDSCKKYLMKKHDLMMELFQMDRVSFHSYVLCALITHKLFA</sequence>
<dbReference type="AlphaFoldDB" id="A0A6J8C7L3"/>
<organism evidence="1 2">
    <name type="scientific">Mytilus coruscus</name>
    <name type="common">Sea mussel</name>
    <dbReference type="NCBI Taxonomy" id="42192"/>
    <lineage>
        <taxon>Eukaryota</taxon>
        <taxon>Metazoa</taxon>
        <taxon>Spiralia</taxon>
        <taxon>Lophotrochozoa</taxon>
        <taxon>Mollusca</taxon>
        <taxon>Bivalvia</taxon>
        <taxon>Autobranchia</taxon>
        <taxon>Pteriomorphia</taxon>
        <taxon>Mytilida</taxon>
        <taxon>Mytiloidea</taxon>
        <taxon>Mytilidae</taxon>
        <taxon>Mytilinae</taxon>
        <taxon>Mytilus</taxon>
    </lineage>
</organism>
<proteinExistence type="predicted"/>
<gene>
    <name evidence="1" type="ORF">MCOR_26680</name>
</gene>
<evidence type="ECO:0000313" key="1">
    <source>
        <dbReference type="EMBL" id="CAC5391682.1"/>
    </source>
</evidence>
<dbReference type="EMBL" id="CACVKT020004820">
    <property type="protein sequence ID" value="CAC5391682.1"/>
    <property type="molecule type" value="Genomic_DNA"/>
</dbReference>
<keyword evidence="2" id="KW-1185">Reference proteome</keyword>
<dbReference type="Proteomes" id="UP000507470">
    <property type="component" value="Unassembled WGS sequence"/>
</dbReference>